<keyword evidence="1" id="KW-1133">Transmembrane helix</keyword>
<comment type="caution">
    <text evidence="2">The sequence shown here is derived from an EMBL/GenBank/DDBJ whole genome shotgun (WGS) entry which is preliminary data.</text>
</comment>
<dbReference type="EMBL" id="MOBX01000003">
    <property type="protein sequence ID" value="RON84889.1"/>
    <property type="molecule type" value="Genomic_DNA"/>
</dbReference>
<evidence type="ECO:0000256" key="1">
    <source>
        <dbReference type="SAM" id="Phobius"/>
    </source>
</evidence>
<sequence>MESVSTTVSKRRAWFIRVLWIPVVYLAIAHWDIALPTVNVHYSKAGQDEFRYIWNVQDRIYKGGMRPGGGAMDNGFFLPDDEFFMEFSWWSKEGGRNHCISITPKWPNTDIYLDANGNIDMRKESGTDVDRLKRCQWDLAKP</sequence>
<evidence type="ECO:0000313" key="2">
    <source>
        <dbReference type="EMBL" id="RON84889.1"/>
    </source>
</evidence>
<dbReference type="Proteomes" id="UP000285378">
    <property type="component" value="Unassembled WGS sequence"/>
</dbReference>
<feature type="transmembrane region" description="Helical" evidence="1">
    <location>
        <begin position="12"/>
        <end position="31"/>
    </location>
</feature>
<evidence type="ECO:0000313" key="3">
    <source>
        <dbReference type="Proteomes" id="UP000285378"/>
    </source>
</evidence>
<accession>A0A423MJY3</accession>
<reference evidence="2 3" key="1">
    <citation type="submission" date="2016-10" db="EMBL/GenBank/DDBJ databases">
        <title>Comparative genome analysis of multiple Pseudomonas spp. focuses on biocontrol and plant growth promoting traits.</title>
        <authorList>
            <person name="Tao X.-Y."/>
            <person name="Taylor C.G."/>
        </authorList>
    </citation>
    <scope>NUCLEOTIDE SEQUENCE [LARGE SCALE GENOMIC DNA]</scope>
    <source>
        <strain evidence="2 3">28B5</strain>
    </source>
</reference>
<keyword evidence="1" id="KW-0472">Membrane</keyword>
<gene>
    <name evidence="2" type="ORF">BK670_03000</name>
</gene>
<organism evidence="2 3">
    <name type="scientific">Pseudomonas fluorescens</name>
    <dbReference type="NCBI Taxonomy" id="294"/>
    <lineage>
        <taxon>Bacteria</taxon>
        <taxon>Pseudomonadati</taxon>
        <taxon>Pseudomonadota</taxon>
        <taxon>Gammaproteobacteria</taxon>
        <taxon>Pseudomonadales</taxon>
        <taxon>Pseudomonadaceae</taxon>
        <taxon>Pseudomonas</taxon>
    </lineage>
</organism>
<name>A0A423MJY3_PSEFL</name>
<protein>
    <submittedName>
        <fullName evidence="2">Uncharacterized protein</fullName>
    </submittedName>
</protein>
<proteinExistence type="predicted"/>
<dbReference type="AlphaFoldDB" id="A0A423MJY3"/>
<keyword evidence="1" id="KW-0812">Transmembrane</keyword>